<comment type="caution">
    <text evidence="10">The sequence shown here is derived from an EMBL/GenBank/DDBJ whole genome shotgun (WGS) entry which is preliminary data.</text>
</comment>
<accession>A0A1G1VQR9</accession>
<feature type="transmembrane region" description="Helical" evidence="8">
    <location>
        <begin position="152"/>
        <end position="176"/>
    </location>
</feature>
<dbReference type="EMBL" id="MHCJ01000007">
    <property type="protein sequence ID" value="OGY17664.1"/>
    <property type="molecule type" value="Genomic_DNA"/>
</dbReference>
<feature type="domain" description="Glycosyltransferase RgtA/B/C/D-like" evidence="9">
    <location>
        <begin position="53"/>
        <end position="201"/>
    </location>
</feature>
<dbReference type="GO" id="GO:0009103">
    <property type="term" value="P:lipopolysaccharide biosynthetic process"/>
    <property type="evidence" value="ECO:0007669"/>
    <property type="project" value="UniProtKB-ARBA"/>
</dbReference>
<dbReference type="AlphaFoldDB" id="A0A1G1VQR9"/>
<keyword evidence="2" id="KW-1003">Cell membrane</keyword>
<dbReference type="PANTHER" id="PTHR33908:SF11">
    <property type="entry name" value="MEMBRANE PROTEIN"/>
    <property type="match status" value="1"/>
</dbReference>
<dbReference type="InterPro" id="IPR050297">
    <property type="entry name" value="LipidA_mod_glycosyltrf_83"/>
</dbReference>
<dbReference type="Proteomes" id="UP000179233">
    <property type="component" value="Unassembled WGS sequence"/>
</dbReference>
<evidence type="ECO:0000259" key="9">
    <source>
        <dbReference type="Pfam" id="PF13231"/>
    </source>
</evidence>
<evidence type="ECO:0000256" key="4">
    <source>
        <dbReference type="ARBA" id="ARBA00022679"/>
    </source>
</evidence>
<proteinExistence type="predicted"/>
<feature type="transmembrane region" description="Helical" evidence="8">
    <location>
        <begin position="124"/>
        <end position="140"/>
    </location>
</feature>
<dbReference type="GO" id="GO:0016763">
    <property type="term" value="F:pentosyltransferase activity"/>
    <property type="evidence" value="ECO:0007669"/>
    <property type="project" value="TreeGrafter"/>
</dbReference>
<feature type="transmembrane region" description="Helical" evidence="8">
    <location>
        <begin position="6"/>
        <end position="23"/>
    </location>
</feature>
<keyword evidence="5 8" id="KW-0812">Transmembrane</keyword>
<evidence type="ECO:0000256" key="7">
    <source>
        <dbReference type="ARBA" id="ARBA00023136"/>
    </source>
</evidence>
<feature type="transmembrane region" description="Helical" evidence="8">
    <location>
        <begin position="182"/>
        <end position="205"/>
    </location>
</feature>
<organism evidence="10 11">
    <name type="scientific">Candidatus Chisholmbacteria bacterium RIFCSPHIGHO2_01_FULL_52_32</name>
    <dbReference type="NCBI Taxonomy" id="1797591"/>
    <lineage>
        <taxon>Bacteria</taxon>
        <taxon>Candidatus Chisholmiibacteriota</taxon>
    </lineage>
</organism>
<evidence type="ECO:0000313" key="11">
    <source>
        <dbReference type="Proteomes" id="UP000179233"/>
    </source>
</evidence>
<keyword evidence="6 8" id="KW-1133">Transmembrane helix</keyword>
<name>A0A1G1VQR9_9BACT</name>
<evidence type="ECO:0000256" key="6">
    <source>
        <dbReference type="ARBA" id="ARBA00022989"/>
    </source>
</evidence>
<protein>
    <recommendedName>
        <fullName evidence="9">Glycosyltransferase RgtA/B/C/D-like domain-containing protein</fullName>
    </recommendedName>
</protein>
<dbReference type="PANTHER" id="PTHR33908">
    <property type="entry name" value="MANNOSYLTRANSFERASE YKCB-RELATED"/>
    <property type="match status" value="1"/>
</dbReference>
<dbReference type="InterPro" id="IPR038731">
    <property type="entry name" value="RgtA/B/C-like"/>
</dbReference>
<evidence type="ECO:0000256" key="3">
    <source>
        <dbReference type="ARBA" id="ARBA00022676"/>
    </source>
</evidence>
<feature type="transmembrane region" description="Helical" evidence="8">
    <location>
        <begin position="274"/>
        <end position="298"/>
    </location>
</feature>
<dbReference type="Pfam" id="PF13231">
    <property type="entry name" value="PMT_2"/>
    <property type="match status" value="1"/>
</dbReference>
<evidence type="ECO:0000313" key="10">
    <source>
        <dbReference type="EMBL" id="OGY17664.1"/>
    </source>
</evidence>
<keyword evidence="7 8" id="KW-0472">Membrane</keyword>
<evidence type="ECO:0000256" key="1">
    <source>
        <dbReference type="ARBA" id="ARBA00004651"/>
    </source>
</evidence>
<feature type="transmembrane region" description="Helical" evidence="8">
    <location>
        <begin position="242"/>
        <end position="262"/>
    </location>
</feature>
<keyword evidence="3" id="KW-0328">Glycosyltransferase</keyword>
<sequence>MKGKPLTTIILLGIFLRVIFLFHHNIWLDESISILISRLAIPRLLSVASYDNNPPLFYLLLHFWMKVSQNPIWLRTLSLLFSTATIPAVFLLARSLANQKTAVLSSLLVAIMPAQLYYSGEIRFYSLLILQSALLFSIALRKNKPQGVPLTALLTATILTHYTGILGIALAFFLIWKKSKRHIWVWITSAALALLLSAPWITLTLSKPHPTPWTPNPLLSVAFMPIAATTGLVGIAPPSTLSLLHAALRFLIVIVGLLFLLALGAQLRTPASKLTAIVAVILVLLAASLFPILSPRLILPFTPLLYVFAATFLEKSASLRLVFLTATTAISVASFLVPMRGPLIQTALGAYRNSAFPTYHTALTTFYPTSVLRTNSDIYLGPRTFPTQMTDVIGGTPKPIESVAENPTFTLIIDEKNTDEKTKNAIKEQLKFTHEMTKRFDADSITVQMYERKSNP</sequence>
<evidence type="ECO:0000256" key="2">
    <source>
        <dbReference type="ARBA" id="ARBA00022475"/>
    </source>
</evidence>
<feature type="transmembrane region" description="Helical" evidence="8">
    <location>
        <begin position="318"/>
        <end position="337"/>
    </location>
</feature>
<evidence type="ECO:0000256" key="5">
    <source>
        <dbReference type="ARBA" id="ARBA00022692"/>
    </source>
</evidence>
<gene>
    <name evidence="10" type="ORF">A2786_05660</name>
</gene>
<comment type="subcellular location">
    <subcellularLocation>
        <location evidence="1">Cell membrane</location>
        <topology evidence="1">Multi-pass membrane protein</topology>
    </subcellularLocation>
</comment>
<reference evidence="10 11" key="1">
    <citation type="journal article" date="2016" name="Nat. Commun.">
        <title>Thousands of microbial genomes shed light on interconnected biogeochemical processes in an aquifer system.</title>
        <authorList>
            <person name="Anantharaman K."/>
            <person name="Brown C.T."/>
            <person name="Hug L.A."/>
            <person name="Sharon I."/>
            <person name="Castelle C.J."/>
            <person name="Probst A.J."/>
            <person name="Thomas B.C."/>
            <person name="Singh A."/>
            <person name="Wilkins M.J."/>
            <person name="Karaoz U."/>
            <person name="Brodie E.L."/>
            <person name="Williams K.H."/>
            <person name="Hubbard S.S."/>
            <person name="Banfield J.F."/>
        </authorList>
    </citation>
    <scope>NUCLEOTIDE SEQUENCE [LARGE SCALE GENOMIC DNA]</scope>
</reference>
<evidence type="ECO:0000256" key="8">
    <source>
        <dbReference type="SAM" id="Phobius"/>
    </source>
</evidence>
<dbReference type="GO" id="GO:0005886">
    <property type="term" value="C:plasma membrane"/>
    <property type="evidence" value="ECO:0007669"/>
    <property type="project" value="UniProtKB-SubCell"/>
</dbReference>
<feature type="transmembrane region" description="Helical" evidence="8">
    <location>
        <begin position="72"/>
        <end position="93"/>
    </location>
</feature>
<keyword evidence="4" id="KW-0808">Transferase</keyword>